<feature type="region of interest" description="Disordered" evidence="1">
    <location>
        <begin position="198"/>
        <end position="229"/>
    </location>
</feature>
<dbReference type="Proteomes" id="UP000594262">
    <property type="component" value="Unplaced"/>
</dbReference>
<feature type="compositionally biased region" description="Basic and acidic residues" evidence="1">
    <location>
        <begin position="1262"/>
        <end position="1302"/>
    </location>
</feature>
<evidence type="ECO:0000256" key="2">
    <source>
        <dbReference type="SAM" id="SignalP"/>
    </source>
</evidence>
<feature type="compositionally biased region" description="Basic and acidic residues" evidence="1">
    <location>
        <begin position="1233"/>
        <end position="1255"/>
    </location>
</feature>
<feature type="compositionally biased region" description="Basic and acidic residues" evidence="1">
    <location>
        <begin position="1162"/>
        <end position="1179"/>
    </location>
</feature>
<feature type="compositionally biased region" description="Basic and acidic residues" evidence="1">
    <location>
        <begin position="1079"/>
        <end position="1090"/>
    </location>
</feature>
<dbReference type="Pfam" id="PF00092">
    <property type="entry name" value="VWA"/>
    <property type="match status" value="1"/>
</dbReference>
<evidence type="ECO:0000313" key="5">
    <source>
        <dbReference type="Proteomes" id="UP000594262"/>
    </source>
</evidence>
<feature type="compositionally biased region" description="Basic and acidic residues" evidence="1">
    <location>
        <begin position="1206"/>
        <end position="1220"/>
    </location>
</feature>
<dbReference type="RefSeq" id="XP_066919313.1">
    <property type="nucleotide sequence ID" value="XM_067063212.1"/>
</dbReference>
<dbReference type="SUPFAM" id="SSF53300">
    <property type="entry name" value="vWA-like"/>
    <property type="match status" value="1"/>
</dbReference>
<feature type="domain" description="VWFA" evidence="3">
    <location>
        <begin position="524"/>
        <end position="698"/>
    </location>
</feature>
<dbReference type="CDD" id="cd01450">
    <property type="entry name" value="vWFA_subfamily_ECM"/>
    <property type="match status" value="1"/>
</dbReference>
<sequence>MKWVIFGSSFHPLFWAWLLALLLTGPVLINGRSSKGLSRPHSSPTEKNVKRRSGIESNPVKPSRFQEVKIDTSKLYNELLKAIKKDKTPHVHQRQRGAVKSNTKPSTSKHNEKHSPSIGYFMNLKQKAGKPSSNRQLIEYALPNQQQATSDPYWGSMGRPMETSPIISESVPISPTQAMFQSFNRVVSQNTPTIYLNPPPSGGSSFETHSQQQTAKSITSNKPKTSKKETQIFHLPTPKPFVAVHHAPITKTFEESKASPSRETHLEKGGSKRVYSLGDNVFTDVGCYLDKWIRSIPTLEGNHPLLMDSDYKTRSDPLQKCAEAALDKGLKLFAIQNGGQCFGGKTGESRYNVYGTSDQCKEDGLGGSWANEVYSYRDDGVPKETKQTKQTVEKPKEEITQQSFLSSEEDEDQRLTRDNQIVEDFQGKQHNKEPSFKGALKNIMNKVTENKKQSQAEKNIKIVKEIVKNLKAAKGEKEEPPPASVLTSKQTLDGEEFGRLGDAIARGHKPPCICPDKICSSKLDLAFVIDAGAGSEQGGKEKMAETMEFGRRVASAFKVTPEETRVGLITYATDAQVMMNFHRYADPDAIVEARDAVRVKPHTGKYTGQALDLAKEGLFDSGHRADALDVAVLLTDGPSSDDVTLPARKLRDMGVKIITVGIGPEVDRGQLNDIASDPDEEHVFTADYDSLATIIGRTQRAACVGGMLHEPVDKCKCNMYVKNDDKAEEELDKETAAFYNVYKTAVEASPRDANAVKYNTIYRPWNKRGNQFYQAFPRHYYNGYISAMGHRRDNVAMLHKMLPLLNPHPVMDASPLAELHHKVNSTSVNVPSQRRTGNINKKLDLYEAKLKENAMEMYEKMQKSDKENGGDKQKGDKEYNGDKQKFDKEKNGDKEESKKYDGDNKHPQRMSDTEDRNDKQEKNGESEKKLKEVKDHSNEQEKGEENSRQGKEGKNEGRFTQDEQQRESSQHFTQSPSNDNEQQRVNSFSNDVSWKGKGKFSMGKWSNRLKGEKGEQEVADHEKLVSTGKNDEERNGEESKYTQQHQSKGEDHGYSHQEEGNREENRYPEESRFTQQHQHQADSKETDESPSKNGASDGELSSKEKERLVFNYLKAHRHEFMKEDSQPSDHHGEGGGGEQSRPANMYQHEQDNNQYGKGQQMYDERMGSNSEGKLHRADEEQVLADAKPLRQAGGSHELPFEYVAQEEDKHHPTSESHGMENESESSQQRHKFHGEDEKIGNEPMTREEMTEEKYKNVFNNEDGTKNDRSKGGEQSKDGKKEDGKKNGELFTSEDKNKEKEKDNEEDDDKYKSFQGFKFRYGPTESFNKQQDDKPKKLKKGKKIYPDDDSAPQQSIKTKPSVGGANFGVSDFTGTGGGVGGNTGGMESDAPSKVSSHHEHEEGTAPSPFEPEEKLSYHPTKEPGYSRFKDDQNREEERQPLSHQQNGMDKNTSPYHSHEIQEKHGENEHQSVTNRESFASAPNESEAFSIGKHHHVKGYADSHATFRIHNKKVEDITSKKSSPNHRYGGDESVQEQLEGGDHNGPGENVDKIKVSDGEKDKEKKIKDNGNQIKYKHEENEEQKENEEKLFNSLKQSKDSNDEKVGQFIDGERHSDNKDEKFVHDKPKKSWKFNDKNSDNMVEYEDHKHWKNPKVGENEDSDSTEKYNERPKKFQDNEEAKQLHHLHEVRGNNDFDDNDETKAGRFSDGPTHHQRGEDENENFSEESHQQQMEHEINRFSKEESRESKQDKQDKDNERSEKFRGNGKTDKNDGSSSKEENESSQYHQKQRKGGEQKENEEASQQSSFSSESEKGMTQHSKPQEEDVDVINDHAKKLKNKKQQQQENNKESFTFSHVGEEEMIGGHHSLSTNEMYQGDGNKLIEHSQSAETNKMKNTELKNSGNSNSITSFQRDRTPLKPSRI</sequence>
<evidence type="ECO:0000259" key="3">
    <source>
        <dbReference type="PROSITE" id="PS50234"/>
    </source>
</evidence>
<feature type="region of interest" description="Disordered" evidence="1">
    <location>
        <begin position="860"/>
        <end position="1493"/>
    </location>
</feature>
<dbReference type="SMART" id="SM00327">
    <property type="entry name" value="VWA"/>
    <property type="match status" value="1"/>
</dbReference>
<feature type="compositionally biased region" description="Basic and acidic residues" evidence="1">
    <location>
        <begin position="1047"/>
        <end position="1072"/>
    </location>
</feature>
<keyword evidence="2" id="KW-0732">Signal</keyword>
<feature type="region of interest" description="Disordered" evidence="1">
    <location>
        <begin position="33"/>
        <end position="63"/>
    </location>
</feature>
<feature type="signal peptide" evidence="2">
    <location>
        <begin position="1"/>
        <end position="31"/>
    </location>
</feature>
<dbReference type="OrthoDB" id="5990068at2759"/>
<feature type="compositionally biased region" description="Basic and acidic residues" evidence="1">
    <location>
        <begin position="1698"/>
        <end position="1715"/>
    </location>
</feature>
<feature type="compositionally biased region" description="Basic and acidic residues" evidence="1">
    <location>
        <begin position="1661"/>
        <end position="1691"/>
    </location>
</feature>
<dbReference type="GeneID" id="136806624"/>
<accession>A0A7M5XKH5</accession>
<feature type="region of interest" description="Disordered" evidence="1">
    <location>
        <begin position="380"/>
        <end position="414"/>
    </location>
</feature>
<dbReference type="InterPro" id="IPR002035">
    <property type="entry name" value="VWF_A"/>
</dbReference>
<protein>
    <recommendedName>
        <fullName evidence="3">VWFA domain-containing protein</fullName>
    </recommendedName>
</protein>
<feature type="chain" id="PRO_5029796498" description="VWFA domain-containing protein" evidence="2">
    <location>
        <begin position="32"/>
        <end position="1920"/>
    </location>
</feature>
<evidence type="ECO:0000256" key="1">
    <source>
        <dbReference type="SAM" id="MobiDB-lite"/>
    </source>
</evidence>
<feature type="compositionally biased region" description="Basic and acidic residues" evidence="1">
    <location>
        <begin position="1410"/>
        <end position="1420"/>
    </location>
</feature>
<feature type="compositionally biased region" description="Basic and acidic residues" evidence="1">
    <location>
        <begin position="1630"/>
        <end position="1646"/>
    </location>
</feature>
<keyword evidence="5" id="KW-1185">Reference proteome</keyword>
<feature type="compositionally biased region" description="Polar residues" evidence="1">
    <location>
        <begin position="1469"/>
        <end position="1482"/>
    </location>
</feature>
<dbReference type="PANTHER" id="PTHR22588:SF3">
    <property type="entry name" value="VWFA DOMAIN-CONTAINING PROTEIN"/>
    <property type="match status" value="1"/>
</dbReference>
<feature type="compositionally biased region" description="Polar residues" evidence="1">
    <location>
        <begin position="202"/>
        <end position="223"/>
    </location>
</feature>
<feature type="compositionally biased region" description="Basic and acidic residues" evidence="1">
    <location>
        <begin position="1009"/>
        <end position="1040"/>
    </location>
</feature>
<dbReference type="Gene3D" id="3.40.50.410">
    <property type="entry name" value="von Willebrand factor, type A domain"/>
    <property type="match status" value="1"/>
</dbReference>
<feature type="compositionally biased region" description="Basic and acidic residues" evidence="1">
    <location>
        <begin position="1584"/>
        <end position="1623"/>
    </location>
</feature>
<dbReference type="PANTHER" id="PTHR22588">
    <property type="entry name" value="VWFA DOMAIN-CONTAINING PROTEIN"/>
    <property type="match status" value="1"/>
</dbReference>
<feature type="compositionally biased region" description="Basic and acidic residues" evidence="1">
    <location>
        <begin position="380"/>
        <end position="399"/>
    </location>
</feature>
<proteinExistence type="predicted"/>
<dbReference type="InterPro" id="IPR052229">
    <property type="entry name" value="Collagen-VI/PIF"/>
</dbReference>
<dbReference type="InterPro" id="IPR036465">
    <property type="entry name" value="vWFA_dom_sf"/>
</dbReference>
<name>A0A7M5XKH5_9CNID</name>
<evidence type="ECO:0000313" key="4">
    <source>
        <dbReference type="EnsemblMetazoa" id="CLYHEMP023663.1"/>
    </source>
</evidence>
<feature type="region of interest" description="Disordered" evidence="1">
    <location>
        <begin position="1509"/>
        <end position="1920"/>
    </location>
</feature>
<dbReference type="PROSITE" id="PS50234">
    <property type="entry name" value="VWFA"/>
    <property type="match status" value="1"/>
</dbReference>
<reference evidence="4" key="1">
    <citation type="submission" date="2021-01" db="UniProtKB">
        <authorList>
            <consortium name="EnsemblMetazoa"/>
        </authorList>
    </citation>
    <scope>IDENTIFICATION</scope>
</reference>
<feature type="compositionally biased region" description="Basic and acidic residues" evidence="1">
    <location>
        <begin position="1118"/>
        <end position="1133"/>
    </location>
</feature>
<feature type="compositionally biased region" description="Basic and acidic residues" evidence="1">
    <location>
        <begin position="1808"/>
        <end position="1831"/>
    </location>
</feature>
<feature type="compositionally biased region" description="Polar residues" evidence="1">
    <location>
        <begin position="1896"/>
        <end position="1908"/>
    </location>
</feature>
<feature type="compositionally biased region" description="Basic and acidic residues" evidence="1">
    <location>
        <begin position="1426"/>
        <end position="1439"/>
    </location>
</feature>
<feature type="compositionally biased region" description="Basic and acidic residues" evidence="1">
    <location>
        <begin position="860"/>
        <end position="969"/>
    </location>
</feature>
<feature type="compositionally biased region" description="Polar residues" evidence="1">
    <location>
        <begin position="1440"/>
        <end position="1454"/>
    </location>
</feature>
<feature type="region of interest" description="Disordered" evidence="1">
    <location>
        <begin position="84"/>
        <end position="118"/>
    </location>
</feature>
<feature type="compositionally biased region" description="Polar residues" evidence="1">
    <location>
        <begin position="970"/>
        <end position="992"/>
    </location>
</feature>
<feature type="compositionally biased region" description="Basic and acidic residues" evidence="1">
    <location>
        <begin position="1455"/>
        <end position="1468"/>
    </location>
</feature>
<feature type="compositionally biased region" description="Polar residues" evidence="1">
    <location>
        <begin position="33"/>
        <end position="46"/>
    </location>
</feature>
<feature type="compositionally biased region" description="Basic and acidic residues" evidence="1">
    <location>
        <begin position="1547"/>
        <end position="1566"/>
    </location>
</feature>
<feature type="compositionally biased region" description="Basic and acidic residues" evidence="1">
    <location>
        <begin position="1723"/>
        <end position="1778"/>
    </location>
</feature>
<feature type="compositionally biased region" description="Gly residues" evidence="1">
    <location>
        <begin position="1373"/>
        <end position="1383"/>
    </location>
</feature>
<dbReference type="EnsemblMetazoa" id="CLYHEMT023663.1">
    <property type="protein sequence ID" value="CLYHEMP023663.1"/>
    <property type="gene ID" value="CLYHEMG023663"/>
</dbReference>
<organism evidence="4 5">
    <name type="scientific">Clytia hemisphaerica</name>
    <dbReference type="NCBI Taxonomy" id="252671"/>
    <lineage>
        <taxon>Eukaryota</taxon>
        <taxon>Metazoa</taxon>
        <taxon>Cnidaria</taxon>
        <taxon>Hydrozoa</taxon>
        <taxon>Hydroidolina</taxon>
        <taxon>Leptothecata</taxon>
        <taxon>Obeliida</taxon>
        <taxon>Clytiidae</taxon>
        <taxon>Clytia</taxon>
    </lineage>
</organism>